<dbReference type="AlphaFoldDB" id="A0A261SFF5"/>
<evidence type="ECO:0000313" key="2">
    <source>
        <dbReference type="EMBL" id="OZI36139.1"/>
    </source>
</evidence>
<feature type="compositionally biased region" description="Basic and acidic residues" evidence="1">
    <location>
        <begin position="8"/>
        <end position="20"/>
    </location>
</feature>
<sequence length="62" mass="6571">MPHQPEGQTEHLPAKVKDIDPATQHNPDPDSNSGYPAGGNKTAPDRDAYGRPVSPDKAPDLA</sequence>
<organism evidence="2 5">
    <name type="scientific">Bordetella genomosp. 1</name>
    <dbReference type="NCBI Taxonomy" id="1395607"/>
    <lineage>
        <taxon>Bacteria</taxon>
        <taxon>Pseudomonadati</taxon>
        <taxon>Pseudomonadota</taxon>
        <taxon>Betaproteobacteria</taxon>
        <taxon>Burkholderiales</taxon>
        <taxon>Alcaligenaceae</taxon>
        <taxon>Bordetella</taxon>
    </lineage>
</organism>
<dbReference type="Proteomes" id="UP000217005">
    <property type="component" value="Unassembled WGS sequence"/>
</dbReference>
<feature type="region of interest" description="Disordered" evidence="1">
    <location>
        <begin position="1"/>
        <end position="62"/>
    </location>
</feature>
<proteinExistence type="predicted"/>
<dbReference type="EMBL" id="NEVR01000004">
    <property type="protein sequence ID" value="OZI58835.1"/>
    <property type="molecule type" value="Genomic_DNA"/>
</dbReference>
<evidence type="ECO:0000313" key="5">
    <source>
        <dbReference type="Proteomes" id="UP000217005"/>
    </source>
</evidence>
<evidence type="ECO:0000313" key="3">
    <source>
        <dbReference type="EMBL" id="OZI58835.1"/>
    </source>
</evidence>
<dbReference type="RefSeq" id="WP_094826948.1">
    <property type="nucleotide sequence ID" value="NZ_NEVL01000003.1"/>
</dbReference>
<reference evidence="2 5" key="1">
    <citation type="submission" date="2017-05" db="EMBL/GenBank/DDBJ databases">
        <title>Complete and WGS of Bordetella genogroups.</title>
        <authorList>
            <person name="Spilker T."/>
            <person name="LiPuma J."/>
        </authorList>
    </citation>
    <scope>NUCLEOTIDE SEQUENCE [LARGE SCALE GENOMIC DNA]</scope>
    <source>
        <strain evidence="2 5">AU17610</strain>
    </source>
</reference>
<comment type="caution">
    <text evidence="2">The sequence shown here is derived from an EMBL/GenBank/DDBJ whole genome shotgun (WGS) entry which is preliminary data.</text>
</comment>
<feature type="compositionally biased region" description="Polar residues" evidence="1">
    <location>
        <begin position="23"/>
        <end position="34"/>
    </location>
</feature>
<accession>A0A261SFF5</accession>
<evidence type="ECO:0000313" key="4">
    <source>
        <dbReference type="Proteomes" id="UP000216354"/>
    </source>
</evidence>
<dbReference type="EMBL" id="NEVL01000003">
    <property type="protein sequence ID" value="OZI36139.1"/>
    <property type="molecule type" value="Genomic_DNA"/>
</dbReference>
<evidence type="ECO:0000256" key="1">
    <source>
        <dbReference type="SAM" id="MobiDB-lite"/>
    </source>
</evidence>
<reference evidence="3 4" key="2">
    <citation type="submission" date="2017-05" db="EMBL/GenBank/DDBJ databases">
        <title>Complete and WGS of Bordetella genogroups.</title>
        <authorList>
            <person name="Spilker T."/>
            <person name="Lipuma J."/>
        </authorList>
    </citation>
    <scope>NUCLEOTIDE SEQUENCE [LARGE SCALE GENOMIC DNA]</scope>
    <source>
        <strain evidence="3 4">AU9795</strain>
    </source>
</reference>
<protein>
    <submittedName>
        <fullName evidence="2">Uncharacterized protein</fullName>
    </submittedName>
</protein>
<gene>
    <name evidence="3" type="ORF">CAL27_19365</name>
    <name evidence="2" type="ORF">CEG14_14000</name>
</gene>
<keyword evidence="4" id="KW-1185">Reference proteome</keyword>
<name>A0A261SFF5_9BORD</name>
<dbReference type="Proteomes" id="UP000216354">
    <property type="component" value="Unassembled WGS sequence"/>
</dbReference>
<dbReference type="OrthoDB" id="8665970at2"/>